<dbReference type="FunFam" id="1.10.287.2620:FF:000004">
    <property type="entry name" value="Dynein axonemal heavy chain 17"/>
    <property type="match status" value="1"/>
</dbReference>
<dbReference type="Gene3D" id="3.20.180.20">
    <property type="entry name" value="Dynein heavy chain, N-terminal domain 2"/>
    <property type="match status" value="1"/>
</dbReference>
<dbReference type="GO" id="GO:0005930">
    <property type="term" value="C:axoneme"/>
    <property type="evidence" value="ECO:0007669"/>
    <property type="project" value="UniProtKB-ARBA"/>
</dbReference>
<dbReference type="Pfam" id="PF12780">
    <property type="entry name" value="AAA_8"/>
    <property type="match status" value="1"/>
</dbReference>
<dbReference type="FunFam" id="3.20.180.20:FF:000001">
    <property type="entry name" value="Dynein axonemal heavy chain 5"/>
    <property type="match status" value="1"/>
</dbReference>
<dbReference type="Gene3D" id="1.20.140.100">
    <property type="entry name" value="Dynein heavy chain, N-terminal domain 2"/>
    <property type="match status" value="1"/>
</dbReference>
<dbReference type="FunFam" id="1.20.140.100:FF:000007">
    <property type="entry name" value="Dynein axonemal heavy chain 9"/>
    <property type="match status" value="1"/>
</dbReference>
<dbReference type="Pfam" id="PF12777">
    <property type="entry name" value="MT"/>
    <property type="match status" value="1"/>
</dbReference>
<dbReference type="Gene3D" id="1.10.8.710">
    <property type="match status" value="1"/>
</dbReference>
<protein>
    <recommendedName>
        <fullName evidence="17">Dynein axonemal heavy chain 17</fullName>
    </recommendedName>
    <alternativeName>
        <fullName evidence="19">Axonemal beta dynein heavy chain 17</fullName>
    </alternativeName>
    <alternativeName>
        <fullName evidence="18">Ciliary dynein heavy chain 17</fullName>
    </alternativeName>
</protein>
<dbReference type="FunFam" id="1.10.472.130:FF:000001">
    <property type="entry name" value="Dynein, axonemal, heavy chain 9"/>
    <property type="match status" value="1"/>
</dbReference>
<sequence>MKVDGDSYSQALTSESVHYKSVPSGLCTVLLLLNRLKFMQLFIFPSNPAGKSPLQLHLIPKRHLCMECSFKKLLYVFNSPAAFITRYASKLYDIWTSSVAEKSQFNLQKPLISREQRTRLISVNFSPQLVSVLREVKYLEAREAEVIPDMAADVYSNRELLWQYVANLELATSWYNKVMSTVLEVEMPLIQSQLTDIDAKFKEAEENLCWTSQGIWEYIQDVREMVHDLEQRLQRTKDNVEEIQTIMKTWTTPVFERKEGKKDTLLNLEDKTERLERTYGRIRASGTKIHLLLKDNMSLFKADPSSAQWKVYVDYIDEMVIDGFYNAVESSLKFFLENTDQKAGLAPLFEVQLLLQVPEIVFNPSLEFSASDGFHDLVESLINSIFRISALVPRLSEHSGFPHYQADMEDMVDFAEWRHLLMERVRKVMGQCCEYRNCLERYAYLYVDDRKEFMRQFLLYSHVLTSEEIEAHAEHGVPETPPTLECFRKQVDSYESLYEDVQRLEPIHVFESWMRVDARAFKSALLNVIRKWSFMFKQHLIDHVTHSLSDLEEFIRLTEGGLGKKVEEGDYNGLVEIMGYLMAVKDRQSTTDEMFEPLQHTIDLLKTYDQELPELVYKQLEVLPEKWNNIKKQAVLVKQHVAPLQAGEVANLRRKCAAFDVDQHTFREQFRKKDFFRFDCVNPHEMLDEAHNQIQEMETTMAGLIVSANLFEVNISDYRQLKQCRKELPILKELWDLVLVVQSCLEAWQTTPWRQINVDDMEMECKRFSKELRALDKEARSWDAFSGLDSTVKNTLVSLRAVAELQNPAIRPRHWQQLMNATGVRFTMDKDTTLADLLRLNLHHFEDDVRSIVDRAVKEMGMEKVLNELDATWTSMAFDFEPHPRTKIPLLKSSEELIETLEDNQVQLQNLMTSKYISFFLEEVSTWQRKLSVSDSVISIWFEVQRTWSHLESIFIGSDDIRSQLPEDSKRFDSIDTDFKELTHDASKTPNVVEATNKPGLYNKLEDIQGRLSLCEKALAEYLDTKRLAFPRFYFISSADLLDILSSGTDPHQVQKHLSKLFDNMAKLKFETDAGGKLTKTGLGMFSKEDEYVQFNLPCDCTGQVEAWLNRVLDSMRATVRHEMTEAVAAYEEKPREQWLFDYPAQVALTCTQIWWTTDVGMAFSRLEEGYENAMKEYYKKQVSQLNTLITMLIGQLTPGDRQKVMTICTIDVHARDVVDKIIQQKVENSQAFLWLSQLRHRWGEREKHCFANICDAQFLYSYEYLGNTPRLVITPLTDRCYITLTQSLHLIMSGAPAGPAGTGKTETTKDLGRALGIMVYVFNCSEQMDYKSCGNIYKGLAQTGAWGCFDEFNRISVEVLSVVAVQVKSIQDAIRDKKKRFNFMGEDVNLVPSVGIFITMNPGYAGRTELPENLKALFRPCAMVVPDFELICEIMLVAEGFLEARLLARKFITLYQLCKELLSKQDHYDWGLRAIKSVLVVAGSLKRGDPSRAEDQVLMRALRDFNIPKIVTDDMPVFMGLIGDLFPALDVPRKRDMDFEKFVKQSVLDLKLQAEDNFVLKVVQLEELLAVRHSVFVVGNAGTGKSQVLKSLHKTYQNMKRRAMWADLNPKAVTNDELFGIINPATREWKDGLFSNIMRELANISHTGPKWIVLDGDIDPMWIESLNTVMDDNKVLTLASNERIPLNPSMRLVFEISHLRTATPATVSRAGILYINPADLGWNPPVSSWIDGREVQSEKANLTILFDKYLPSCLDTLRSRFKKIIPIPEQSMVQMLCFLLECLLIPEHTPPDSHKDLYELYFVFAAIWAFGGTMFQDQLVDYRVEFSKWWVTEFKTVKFPAQGTVFDYYIDPESKKFEPWSKMIPKFVMDPDIPLQACLVHTTETIRVRYFMDRLLERRRPVMLVGNAGTGKSVLVGDKLGSLDPEKYAVKNVPFNYYTTSAMLQAVLEKPLEKKAGRNYGPPGNKRLIYFIDDMNMPEVDAYGTVQPHTMIRQHMDYSHWYDRSKLQLKEIHNVQYVSCMNPTAGSFTINPRLQRHFSVFALSFPGVDALNTIYCSILSQHLRGEGFPAVLQKSCSQLVQLALAFHQRITATFLPTAIKFHYIFNLRDLSNIFQGILFCTSECLKTPQDLVKIYLHESNRVYRDKMVEDKDFDIFDKLQSETVKKFYEDMEETLEETRAMNMYCHFATGIGEPKYMAVQSWGSLNKTLLEALDSYNEVNAAINLVLFEDAMSHICRINRILESPRGNALLVGVGGSGKQSLTRLAAFISSLEVFQITLKKGYGIPDLKSDLGALYIKAGVKNIGTVLLMTDAQVADEKFLVLVNDLLASGEIPDLFPDDEAENIIGSLRNEVRGQGLMDTRENCWKFFIDRVRRQLKVALCFSPVGSKLRVRSRKFPAVVNCTAIDWFHEWPQEALESVSLRFLQDVEHIQPEVKDSVSKFMAYVHISVNKTSKDYLANERRYNYTTPKSFLEQIKLYGNLLALKKKDLTSKMERLENGLEKLNSTTAQVDDLKAKLAAQEVELKLKNESADKLIQVVGVETEKVAREKAVADEEEQKVACIAEEVMRKQRDCEEDLAKAEPALIAAQEALNTLNKNNLTELKSFGSPVAAVTNVTAAVMVLMAPGGRVPKDRSWKAAKVMMAKVDAFLDALVNFKKENIHENCLKAIQPYLGDPDFSPELIAAKSNAAAGLCSWVINIVKFYEVYCEVEPKRQALSKANAELAAAQDKLSVIKAKINQLNENLAKLTAKFEKATADKLRCQQEAETTARTIALANRLVGGLASENVRWAEAVKSFRHQESTLCGDVLLITAFVSYLGYFTKRYRLELMDNSWRPYLSQLKVPIPVTPGLDPLTMLTDDADIAVWQNEGLPADRMSTENATILTSCERWPLMVDPQLQGIKWIKNKYGEELRIIRIGQRGYLDSIERALSVGEVVLIENLEEAVDPVLGPLLGRETIKKGRYIKIGDKECEYNPSFRLILHTKLANPHYQPELQAQCTLVNFTVTRDGLEDQLLAAVVSMERPDLEELKSNLTKQQNGFKITLKTLEDNLLSRLSSASGNFLGDIELVENLEITKRTAAEIEVKVKEAKVTEAEINDAREHYRPAAARGSLLYFIMNDLNKIHPMYQFSLKAFNVVFQNAVLKADPDETLKQRVLNLIDSITSLVFQYTTRGLFECDKLTYTAQLAFQVLLMNKEISPHELDFLLRYPVQPGLTSPVDFLSNHSWGGIKALSTMEEFHNLDRDIEGSAKRWKKFSESECPEKEKFPQEWKNKTSLQRLCMMRALRPDRMTYAVRDFVEEKLGSKYVMSRSLDFAVSYEESGAATPMFFILSPGVDPLKDVEKHGRKLGYTFDNRNFHNVSLGQGQEVVAEQALDLAAKEGHWVILQDTLEMCARENEFKSILFALCYFHAVVAERRKFGPQGWNRSYPFNTGDLTISVNVLYNYLEANTKVPYDDLRYLFGEIMYGGHITDDWDRRLCRTYLEEFIKTEMMEGELYLAPGFRLPGNMDYNGYHQYIDGALPPESPYLYGLHPNAEIGFLTQTSEKLFRTVLEMQPRDGGSGEGTSGSRDEKVKAALDEILEKLPEEFNMAEMMGKVEERTPYIVVAFQECERMNILTQEIKRSLKELNLGLKGELTMTNDMENLQNAIYLDQVPESWTKRAYPSISGLAIWFTDLLNRIKELEIWTSDFSLPSVVWLAGFFNPQSFLTAIMQSMARRNEWPLDKMSLQCDVTKKNREDFSTPPREGAYIHGLFMEGARWDTQAGIMVDARLKELTPTMPVIFIRAIPVDKQETRSLYQCPVYKTRQRGPTYIWTFNLKTKDNPSKWTLAGVALLLQI</sequence>
<keyword evidence="14" id="KW-0206">Cytoskeleton</keyword>
<keyword evidence="11 20" id="KW-0175">Coiled coil</keyword>
<dbReference type="FunFam" id="3.10.490.20:FF:000002">
    <property type="entry name" value="Dynein axonemal heavy chain 17"/>
    <property type="match status" value="1"/>
</dbReference>
<feature type="coiled-coil region" evidence="20">
    <location>
        <begin position="219"/>
        <end position="278"/>
    </location>
</feature>
<evidence type="ECO:0000256" key="5">
    <source>
        <dbReference type="ARBA" id="ARBA00022701"/>
    </source>
</evidence>
<dbReference type="SUPFAM" id="SSF52540">
    <property type="entry name" value="P-loop containing nucleoside triphosphate hydrolases"/>
    <property type="match status" value="4"/>
</dbReference>
<dbReference type="FunFam" id="1.10.8.1220:FF:000001">
    <property type="entry name" value="Dynein axonemal heavy chain 5"/>
    <property type="match status" value="1"/>
</dbReference>
<dbReference type="InterPro" id="IPR043157">
    <property type="entry name" value="Dynein_AAA1S"/>
</dbReference>
<dbReference type="GO" id="GO:0045505">
    <property type="term" value="F:dynein intermediate chain binding"/>
    <property type="evidence" value="ECO:0007669"/>
    <property type="project" value="InterPro"/>
</dbReference>
<evidence type="ECO:0000256" key="18">
    <source>
        <dbReference type="ARBA" id="ARBA00082505"/>
    </source>
</evidence>
<dbReference type="Pfam" id="PF18198">
    <property type="entry name" value="AAA_lid_11"/>
    <property type="match status" value="1"/>
</dbReference>
<dbReference type="PANTHER" id="PTHR45703">
    <property type="entry name" value="DYNEIN HEAVY CHAIN"/>
    <property type="match status" value="1"/>
</dbReference>
<dbReference type="FunFam" id="1.10.8.720:FF:000002">
    <property type="entry name" value="Dynein heavy chain 9, axonemal"/>
    <property type="match status" value="1"/>
</dbReference>
<dbReference type="Pfam" id="PF12781">
    <property type="entry name" value="AAA_9"/>
    <property type="match status" value="1"/>
</dbReference>
<dbReference type="InterPro" id="IPR003593">
    <property type="entry name" value="AAA+_ATPase"/>
</dbReference>
<evidence type="ECO:0000256" key="1">
    <source>
        <dbReference type="ARBA" id="ARBA00004611"/>
    </source>
</evidence>
<keyword evidence="9" id="KW-0282">Flagellum</keyword>
<dbReference type="Gene3D" id="1.10.8.1220">
    <property type="match status" value="1"/>
</dbReference>
<dbReference type="FunFam" id="1.20.920.30:FF:000003">
    <property type="entry name" value="Dynein axonemal heavy chain 17"/>
    <property type="match status" value="1"/>
</dbReference>
<keyword evidence="23" id="KW-1185">Reference proteome</keyword>
<evidence type="ECO:0000256" key="8">
    <source>
        <dbReference type="ARBA" id="ARBA00022840"/>
    </source>
</evidence>
<dbReference type="Gene3D" id="1.20.920.30">
    <property type="match status" value="1"/>
</dbReference>
<dbReference type="Pfam" id="PF08385">
    <property type="entry name" value="DHC_N1"/>
    <property type="match status" value="1"/>
</dbReference>
<keyword evidence="12" id="KW-0969">Cilium</keyword>
<dbReference type="InterPro" id="IPR041658">
    <property type="entry name" value="AAA_lid_11"/>
</dbReference>
<keyword evidence="4" id="KW-0963">Cytoplasm</keyword>
<dbReference type="Gene3D" id="6.10.140.1060">
    <property type="match status" value="1"/>
</dbReference>
<dbReference type="GO" id="GO:0007018">
    <property type="term" value="P:microtubule-based movement"/>
    <property type="evidence" value="ECO:0007669"/>
    <property type="project" value="InterPro"/>
</dbReference>
<keyword evidence="10" id="KW-0243">Dynein</keyword>
<proteinExistence type="inferred from homology"/>
<dbReference type="GO" id="GO:0005524">
    <property type="term" value="F:ATP binding"/>
    <property type="evidence" value="ECO:0007669"/>
    <property type="project" value="UniProtKB-KW"/>
</dbReference>
<comment type="subcellular location">
    <subcellularLocation>
        <location evidence="1">Cytoplasm</location>
        <location evidence="1">Cytoskeleton</location>
        <location evidence="1">Flagellum axoneme</location>
    </subcellularLocation>
</comment>
<dbReference type="Gene3D" id="3.10.490.20">
    <property type="match status" value="1"/>
</dbReference>
<dbReference type="InterPro" id="IPR013602">
    <property type="entry name" value="Dynein_heavy_linker"/>
</dbReference>
<dbReference type="InterPro" id="IPR024317">
    <property type="entry name" value="Dynein_heavy_chain_D4_dom"/>
</dbReference>
<evidence type="ECO:0000256" key="3">
    <source>
        <dbReference type="ARBA" id="ARBA00011655"/>
    </source>
</evidence>
<dbReference type="Pfam" id="PF18199">
    <property type="entry name" value="Dynein_C"/>
    <property type="match status" value="1"/>
</dbReference>
<feature type="domain" description="AAA+ ATPase" evidence="21">
    <location>
        <begin position="1294"/>
        <end position="1430"/>
    </location>
</feature>
<accession>A0A8C1IBN8</accession>
<dbReference type="Proteomes" id="UP000694427">
    <property type="component" value="Unplaced"/>
</dbReference>
<reference evidence="22" key="2">
    <citation type="submission" date="2025-09" db="UniProtKB">
        <authorList>
            <consortium name="Ensembl"/>
        </authorList>
    </citation>
    <scope>IDENTIFICATION</scope>
</reference>
<evidence type="ECO:0000256" key="17">
    <source>
        <dbReference type="ARBA" id="ARBA00069445"/>
    </source>
</evidence>
<keyword evidence="5" id="KW-0493">Microtubule</keyword>
<dbReference type="Pfam" id="PF12774">
    <property type="entry name" value="AAA_6"/>
    <property type="match status" value="1"/>
</dbReference>
<evidence type="ECO:0000256" key="14">
    <source>
        <dbReference type="ARBA" id="ARBA00023212"/>
    </source>
</evidence>
<dbReference type="Gene3D" id="1.20.58.1120">
    <property type="match status" value="1"/>
</dbReference>
<dbReference type="InterPro" id="IPR027417">
    <property type="entry name" value="P-loop_NTPase"/>
</dbReference>
<dbReference type="InterPro" id="IPR004273">
    <property type="entry name" value="Dynein_heavy_D6_P-loop"/>
</dbReference>
<dbReference type="Pfam" id="PF12775">
    <property type="entry name" value="AAA_7"/>
    <property type="match status" value="1"/>
</dbReference>
<evidence type="ECO:0000256" key="6">
    <source>
        <dbReference type="ARBA" id="ARBA00022737"/>
    </source>
</evidence>
<dbReference type="Gene3D" id="1.10.287.2620">
    <property type="match status" value="1"/>
</dbReference>
<keyword evidence="13" id="KW-0505">Motor protein</keyword>
<dbReference type="InterPro" id="IPR042222">
    <property type="entry name" value="Dynein_2_N"/>
</dbReference>
<dbReference type="Gene3D" id="1.20.1270.280">
    <property type="match status" value="1"/>
</dbReference>
<comment type="subunit">
    <text evidence="3">Consists of at least two heavy chains and a number of intermediate and light chains.</text>
</comment>
<dbReference type="PANTHER" id="PTHR45703:SF4">
    <property type="entry name" value="DYNEIN AXONEMAL HEAVY CHAIN 17"/>
    <property type="match status" value="1"/>
</dbReference>
<evidence type="ECO:0000259" key="21">
    <source>
        <dbReference type="SMART" id="SM00382"/>
    </source>
</evidence>
<dbReference type="Gene3D" id="1.10.8.720">
    <property type="entry name" value="Region D6 of dynein motor"/>
    <property type="match status" value="1"/>
</dbReference>
<dbReference type="InterPro" id="IPR041466">
    <property type="entry name" value="Dynein_AAA5_ext"/>
</dbReference>
<dbReference type="SMART" id="SM00382">
    <property type="entry name" value="AAA"/>
    <property type="match status" value="3"/>
</dbReference>
<evidence type="ECO:0000256" key="16">
    <source>
        <dbReference type="ARBA" id="ARBA00053934"/>
    </source>
</evidence>
<evidence type="ECO:0000256" key="11">
    <source>
        <dbReference type="ARBA" id="ARBA00023054"/>
    </source>
</evidence>
<dbReference type="FunFam" id="1.20.920.20:FF:000003">
    <property type="entry name" value="Dynein axonemal heavy chain 17"/>
    <property type="match status" value="1"/>
</dbReference>
<dbReference type="Pfam" id="PF03028">
    <property type="entry name" value="Dynein_heavy"/>
    <property type="match status" value="1"/>
</dbReference>
<dbReference type="FunFam" id="1.20.1270.280:FF:000003">
    <property type="entry name" value="Dynein axonemal heavy chain 17"/>
    <property type="match status" value="1"/>
</dbReference>
<evidence type="ECO:0000256" key="13">
    <source>
        <dbReference type="ARBA" id="ARBA00023175"/>
    </source>
</evidence>
<evidence type="ECO:0000256" key="10">
    <source>
        <dbReference type="ARBA" id="ARBA00023017"/>
    </source>
</evidence>
<evidence type="ECO:0000256" key="15">
    <source>
        <dbReference type="ARBA" id="ARBA00023273"/>
    </source>
</evidence>
<dbReference type="InterPro" id="IPR043160">
    <property type="entry name" value="Dynein_C_barrel"/>
</dbReference>
<dbReference type="FunFam" id="1.20.58.1120:FF:000002">
    <property type="entry name" value="Dynein heavy chain 9, axonemal"/>
    <property type="match status" value="1"/>
</dbReference>
<dbReference type="FunFam" id="3.40.50.300:FF:000219">
    <property type="entry name" value="Dynein axonemal heavy chain 17"/>
    <property type="match status" value="1"/>
</dbReference>
<comment type="similarity">
    <text evidence="2">Belongs to the dynein heavy chain family.</text>
</comment>
<evidence type="ECO:0000256" key="4">
    <source>
        <dbReference type="ARBA" id="ARBA00022490"/>
    </source>
</evidence>
<dbReference type="InterPro" id="IPR035706">
    <property type="entry name" value="AAA_9"/>
</dbReference>
<keyword evidence="7" id="KW-0547">Nucleotide-binding</keyword>
<organism evidence="22 23">
    <name type="scientific">Cyprinus carpio</name>
    <name type="common">Common carp</name>
    <dbReference type="NCBI Taxonomy" id="7962"/>
    <lineage>
        <taxon>Eukaryota</taxon>
        <taxon>Metazoa</taxon>
        <taxon>Chordata</taxon>
        <taxon>Craniata</taxon>
        <taxon>Vertebrata</taxon>
        <taxon>Euteleostomi</taxon>
        <taxon>Actinopterygii</taxon>
        <taxon>Neopterygii</taxon>
        <taxon>Teleostei</taxon>
        <taxon>Ostariophysi</taxon>
        <taxon>Cypriniformes</taxon>
        <taxon>Cyprinidae</taxon>
        <taxon>Cyprininae</taxon>
        <taxon>Cyprinus</taxon>
    </lineage>
</organism>
<dbReference type="InterPro" id="IPR041228">
    <property type="entry name" value="Dynein_C"/>
</dbReference>
<name>A0A8C1IBN8_CYPCA</name>
<dbReference type="Ensembl" id="ENSCCRT00010015217.1">
    <property type="protein sequence ID" value="ENSCCRP00010013947.1"/>
    <property type="gene ID" value="ENSCCRG00010005793.1"/>
</dbReference>
<evidence type="ECO:0000256" key="7">
    <source>
        <dbReference type="ARBA" id="ARBA00022741"/>
    </source>
</evidence>
<dbReference type="InterPro" id="IPR042219">
    <property type="entry name" value="AAA_lid_11_sf"/>
</dbReference>
<evidence type="ECO:0000313" key="22">
    <source>
        <dbReference type="Ensembl" id="ENSCCRP00010013947.1"/>
    </source>
</evidence>
<dbReference type="FunFam" id="3.40.50.300:FF:001810">
    <property type="entry name" value="Cytoplasmic dynein 2 heavy chain 1"/>
    <property type="match status" value="1"/>
</dbReference>
<dbReference type="InterPro" id="IPR024743">
    <property type="entry name" value="Dynein_HC_stalk"/>
</dbReference>
<dbReference type="InterPro" id="IPR042228">
    <property type="entry name" value="Dynein_linker_3"/>
</dbReference>
<keyword evidence="6" id="KW-0677">Repeat</keyword>
<keyword evidence="8" id="KW-0067">ATP-binding</keyword>
<dbReference type="InterPro" id="IPR013594">
    <property type="entry name" value="Dynein_heavy_tail"/>
</dbReference>
<feature type="domain" description="AAA+ ATPase" evidence="21">
    <location>
        <begin position="1899"/>
        <end position="2045"/>
    </location>
</feature>
<comment type="function">
    <text evidence="16">Force generating protein component of the outer dynein arms (ODAs) in the sperm flagellum. Produces force towards the minus ends of microtubules. Dynein has ATPase activity; the force-producing power stroke is thought to occur on release of ADP. Plays a major role in sperm motility, implicated in sperm flagellar assembly and beating.</text>
</comment>
<dbReference type="Pfam" id="PF17852">
    <property type="entry name" value="Dynein_AAA_lid"/>
    <property type="match status" value="1"/>
</dbReference>
<dbReference type="Gene3D" id="1.20.920.20">
    <property type="match status" value="1"/>
</dbReference>
<dbReference type="Gene3D" id="1.10.472.130">
    <property type="match status" value="1"/>
</dbReference>
<dbReference type="GO" id="GO:0030286">
    <property type="term" value="C:dynein complex"/>
    <property type="evidence" value="ECO:0007669"/>
    <property type="project" value="UniProtKB-KW"/>
</dbReference>
<dbReference type="Pfam" id="PF08393">
    <property type="entry name" value="DHC_N2"/>
    <property type="match status" value="1"/>
</dbReference>
<evidence type="ECO:0000256" key="12">
    <source>
        <dbReference type="ARBA" id="ARBA00023069"/>
    </source>
</evidence>
<feature type="coiled-coil region" evidence="20">
    <location>
        <begin position="2718"/>
        <end position="2766"/>
    </location>
</feature>
<reference evidence="22" key="1">
    <citation type="submission" date="2025-08" db="UniProtKB">
        <authorList>
            <consortium name="Ensembl"/>
        </authorList>
    </citation>
    <scope>IDENTIFICATION</scope>
</reference>
<dbReference type="GO" id="GO:0097729">
    <property type="term" value="C:9+2 motile cilium"/>
    <property type="evidence" value="ECO:0007669"/>
    <property type="project" value="UniProtKB-ARBA"/>
</dbReference>
<dbReference type="Gene3D" id="3.40.50.300">
    <property type="entry name" value="P-loop containing nucleotide triphosphate hydrolases"/>
    <property type="match status" value="4"/>
</dbReference>
<dbReference type="GO" id="GO:0008569">
    <property type="term" value="F:minus-end-directed microtubule motor activity"/>
    <property type="evidence" value="ECO:0007669"/>
    <property type="project" value="InterPro"/>
</dbReference>
<feature type="coiled-coil region" evidence="20">
    <location>
        <begin position="2488"/>
        <end position="2574"/>
    </location>
</feature>
<evidence type="ECO:0000256" key="20">
    <source>
        <dbReference type="SAM" id="Coils"/>
    </source>
</evidence>
<evidence type="ECO:0000256" key="2">
    <source>
        <dbReference type="ARBA" id="ARBA00008887"/>
    </source>
</evidence>
<dbReference type="InterPro" id="IPR026983">
    <property type="entry name" value="DHC"/>
</dbReference>
<keyword evidence="15" id="KW-0966">Cell projection</keyword>
<feature type="domain" description="AAA+ ATPase" evidence="21">
    <location>
        <begin position="1572"/>
        <end position="1772"/>
    </location>
</feature>
<dbReference type="InterPro" id="IPR041589">
    <property type="entry name" value="DNAH3_AAA_lid_1"/>
</dbReference>
<dbReference type="GO" id="GO:0051959">
    <property type="term" value="F:dynein light intermediate chain binding"/>
    <property type="evidence" value="ECO:0007669"/>
    <property type="project" value="InterPro"/>
</dbReference>
<dbReference type="FunFam" id="3.40.50.300:FF:000049">
    <property type="entry name" value="Dynein, axonemal, heavy chain 5"/>
    <property type="match status" value="1"/>
</dbReference>
<evidence type="ECO:0000256" key="9">
    <source>
        <dbReference type="ARBA" id="ARBA00022846"/>
    </source>
</evidence>
<dbReference type="Pfam" id="PF17857">
    <property type="entry name" value="AAA_lid_1"/>
    <property type="match status" value="1"/>
</dbReference>
<evidence type="ECO:0000256" key="19">
    <source>
        <dbReference type="ARBA" id="ARBA00082511"/>
    </source>
</evidence>
<dbReference type="GO" id="GO:0005874">
    <property type="term" value="C:microtubule"/>
    <property type="evidence" value="ECO:0007669"/>
    <property type="project" value="UniProtKB-KW"/>
</dbReference>
<evidence type="ECO:0000313" key="23">
    <source>
        <dbReference type="Proteomes" id="UP000694427"/>
    </source>
</evidence>
<dbReference type="FunFam" id="3.40.50.300:FF:000682">
    <property type="entry name" value="Dynein axonemal heavy chain 17"/>
    <property type="match status" value="1"/>
</dbReference>
<dbReference type="FunFam" id="1.10.8.710:FF:000002">
    <property type="entry name" value="dynein heavy chain 17, axonemal"/>
    <property type="match status" value="1"/>
</dbReference>
<dbReference type="InterPro" id="IPR035699">
    <property type="entry name" value="AAA_6"/>
</dbReference>